<evidence type="ECO:0000313" key="3">
    <source>
        <dbReference type="WBParaSite" id="nRc.2.0.1.t06564-RA"/>
    </source>
</evidence>
<dbReference type="WBParaSite" id="nRc.2.0.1.t06564-RA">
    <property type="protein sequence ID" value="nRc.2.0.1.t06564-RA"/>
    <property type="gene ID" value="nRc.2.0.1.g06564"/>
</dbReference>
<feature type="compositionally biased region" description="Basic and acidic residues" evidence="1">
    <location>
        <begin position="391"/>
        <end position="404"/>
    </location>
</feature>
<accession>A0A915HXF6</accession>
<evidence type="ECO:0000256" key="1">
    <source>
        <dbReference type="SAM" id="MobiDB-lite"/>
    </source>
</evidence>
<name>A0A915HXF6_ROMCU</name>
<feature type="compositionally biased region" description="Low complexity" evidence="1">
    <location>
        <begin position="376"/>
        <end position="389"/>
    </location>
</feature>
<dbReference type="Proteomes" id="UP000887565">
    <property type="component" value="Unplaced"/>
</dbReference>
<dbReference type="AlphaFoldDB" id="A0A915HXF6"/>
<feature type="compositionally biased region" description="Basic and acidic residues" evidence="1">
    <location>
        <begin position="318"/>
        <end position="330"/>
    </location>
</feature>
<sequence length="586" mass="64885">MINGTLPPKGSKKLLQVGQDSKKCLEVENGKGIWISTPGEARGAAEAPNPKRLPNTGNVLHNLHEMSKDVRDHKVHEKALADVMRDQCPKWKADEKTSQDYIRQLLEIAQEQNLCYPVGDAFWRRGYKQRKARTIRKSQRKSLETKVHEEHIPARELKYKVEVRSEVETDSGVPTTDSPAYQRLPNVGTVLHNLQVLASKNRDRAVSEEELTEQMMKKCPTWNVSENDGRIYVRELLQLGEGQNLCHETVKGRWRPGYKPSWRVDRSSTSTVKRTSVSSSTTPKSAETTTPPAKNVVHTTALKRWDEDSAQPIVRSTTTKEEKRSTREGRQTSTADTTTGGTTVTTTSTLTTKTSSKVTKSSKKSSQRGEKVPSGLKTKSLKSTKSPSSQKKKEELKSSPKDLKTGLGADSRQSTLSASQTPPQRSADEQGNAIKKAPVFRLNHSKNKSKTSEKCEKSPKRFFEAPTTVEDPPSKKIFGQSSPVLSRTAQPPKIGKVAAVEVENGPQAPLILRKNQLRELRTAVTDDKEVEALMGGKTKQSCCQICGFRYGSSHFGVRTILDGNTGACTYDATFSRIGGVSPYVSE</sequence>
<feature type="compositionally biased region" description="Polar residues" evidence="1">
    <location>
        <begin position="479"/>
        <end position="489"/>
    </location>
</feature>
<feature type="compositionally biased region" description="Polar residues" evidence="1">
    <location>
        <begin position="411"/>
        <end position="424"/>
    </location>
</feature>
<reference evidence="3" key="1">
    <citation type="submission" date="2022-11" db="UniProtKB">
        <authorList>
            <consortium name="WormBaseParasite"/>
        </authorList>
    </citation>
    <scope>IDENTIFICATION</scope>
</reference>
<feature type="compositionally biased region" description="Basic and acidic residues" evidence="1">
    <location>
        <begin position="450"/>
        <end position="463"/>
    </location>
</feature>
<evidence type="ECO:0000313" key="2">
    <source>
        <dbReference type="Proteomes" id="UP000887565"/>
    </source>
</evidence>
<feature type="compositionally biased region" description="Low complexity" evidence="1">
    <location>
        <begin position="267"/>
        <end position="285"/>
    </location>
</feature>
<feature type="compositionally biased region" description="Low complexity" evidence="1">
    <location>
        <begin position="332"/>
        <end position="359"/>
    </location>
</feature>
<keyword evidence="2" id="KW-1185">Reference proteome</keyword>
<feature type="region of interest" description="Disordered" evidence="1">
    <location>
        <begin position="252"/>
        <end position="490"/>
    </location>
</feature>
<organism evidence="2 3">
    <name type="scientific">Romanomermis culicivorax</name>
    <name type="common">Nematode worm</name>
    <dbReference type="NCBI Taxonomy" id="13658"/>
    <lineage>
        <taxon>Eukaryota</taxon>
        <taxon>Metazoa</taxon>
        <taxon>Ecdysozoa</taxon>
        <taxon>Nematoda</taxon>
        <taxon>Enoplea</taxon>
        <taxon>Dorylaimia</taxon>
        <taxon>Mermithida</taxon>
        <taxon>Mermithoidea</taxon>
        <taxon>Mermithidae</taxon>
        <taxon>Romanomermis</taxon>
    </lineage>
</organism>
<proteinExistence type="predicted"/>
<protein>
    <submittedName>
        <fullName evidence="3">Uncharacterized protein</fullName>
    </submittedName>
</protein>